<keyword evidence="1" id="KW-0732">Signal</keyword>
<dbReference type="RefSeq" id="WP_074666283.1">
    <property type="nucleotide sequence ID" value="NZ_FNNH01000010.1"/>
</dbReference>
<proteinExistence type="predicted"/>
<dbReference type="SMART" id="SM00671">
    <property type="entry name" value="SEL1"/>
    <property type="match status" value="3"/>
</dbReference>
<dbReference type="PROSITE" id="PS51257">
    <property type="entry name" value="PROKAR_LIPOPROTEIN"/>
    <property type="match status" value="1"/>
</dbReference>
<sequence length="224" mass="24377">MNMRIFTLLALLMLTLAGCGDETPSAKSDADETWKNLPDEITPINELPSVFQQGLSPEEKADLLKKIMPMADDGLSPEERFLKLRQDAEAGDAEAQNALGSLFYSGEAISKDVTGKIMDYDLESAAGWFHRAAEQGHAAAQFNLGLLYAEGQGVPQDSAKAVEWFTKAAEQGNVDAQNNLGVMYLVGEGVPKNIDKAIEWFEKAEKQGNEEARENLKAIRAAGN</sequence>
<evidence type="ECO:0000256" key="1">
    <source>
        <dbReference type="SAM" id="SignalP"/>
    </source>
</evidence>
<dbReference type="PANTHER" id="PTHR11102:SF160">
    <property type="entry name" value="ERAD-ASSOCIATED E3 UBIQUITIN-PROTEIN LIGASE COMPONENT HRD3"/>
    <property type="match status" value="1"/>
</dbReference>
<dbReference type="PANTHER" id="PTHR11102">
    <property type="entry name" value="SEL-1-LIKE PROTEIN"/>
    <property type="match status" value="1"/>
</dbReference>
<dbReference type="InterPro" id="IPR011990">
    <property type="entry name" value="TPR-like_helical_dom_sf"/>
</dbReference>
<dbReference type="Pfam" id="PF08238">
    <property type="entry name" value="Sel1"/>
    <property type="match status" value="3"/>
</dbReference>
<gene>
    <name evidence="2" type="ORF">SAMN05421882_101035</name>
</gene>
<dbReference type="Proteomes" id="UP000183454">
    <property type="component" value="Unassembled WGS sequence"/>
</dbReference>
<feature type="chain" id="PRO_5010307235" description="Sel1 repeat-containing protein" evidence="1">
    <location>
        <begin position="20"/>
        <end position="224"/>
    </location>
</feature>
<dbReference type="InterPro" id="IPR006597">
    <property type="entry name" value="Sel1-like"/>
</dbReference>
<dbReference type="InterPro" id="IPR050767">
    <property type="entry name" value="Sel1_AlgK"/>
</dbReference>
<dbReference type="Gene3D" id="1.25.40.10">
    <property type="entry name" value="Tetratricopeptide repeat domain"/>
    <property type="match status" value="1"/>
</dbReference>
<evidence type="ECO:0000313" key="2">
    <source>
        <dbReference type="EMBL" id="SDW40491.1"/>
    </source>
</evidence>
<evidence type="ECO:0008006" key="4">
    <source>
        <dbReference type="Google" id="ProtNLM"/>
    </source>
</evidence>
<protein>
    <recommendedName>
        <fullName evidence="4">Sel1 repeat-containing protein</fullName>
    </recommendedName>
</protein>
<name>A0A1H2T9D5_9PROT</name>
<dbReference type="AlphaFoldDB" id="A0A1H2T9D5"/>
<feature type="signal peptide" evidence="1">
    <location>
        <begin position="1"/>
        <end position="19"/>
    </location>
</feature>
<reference evidence="2 3" key="1">
    <citation type="submission" date="2016-10" db="EMBL/GenBank/DDBJ databases">
        <authorList>
            <person name="de Groot N.N."/>
        </authorList>
    </citation>
    <scope>NUCLEOTIDE SEQUENCE [LARGE SCALE GENOMIC DNA]</scope>
    <source>
        <strain evidence="2 3">Nm110</strain>
    </source>
</reference>
<organism evidence="2 3">
    <name type="scientific">Nitrosomonas communis</name>
    <dbReference type="NCBI Taxonomy" id="44574"/>
    <lineage>
        <taxon>Bacteria</taxon>
        <taxon>Pseudomonadati</taxon>
        <taxon>Pseudomonadota</taxon>
        <taxon>Betaproteobacteria</taxon>
        <taxon>Nitrosomonadales</taxon>
        <taxon>Nitrosomonadaceae</taxon>
        <taxon>Nitrosomonas</taxon>
    </lineage>
</organism>
<dbReference type="EMBL" id="FNNH01000010">
    <property type="protein sequence ID" value="SDW40491.1"/>
    <property type="molecule type" value="Genomic_DNA"/>
</dbReference>
<evidence type="ECO:0000313" key="3">
    <source>
        <dbReference type="Proteomes" id="UP000183454"/>
    </source>
</evidence>
<accession>A0A1H2T9D5</accession>
<dbReference type="SUPFAM" id="SSF81901">
    <property type="entry name" value="HCP-like"/>
    <property type="match status" value="1"/>
</dbReference>